<sequence length="456" mass="49368">MDSTVSMTTSRNLISDYYDLIPAAVARCAPPPTGASGTPSFAPAFDLPALTDNVRDFFAAATAGWRRLGEYGGHPIQFLDLTGNPGTRTTKTFASLVMVARAVEHIRRTGEAIRIFTPTSANKGIALRDAVGRAIEAGLVEPDQLSVVVLAPAATRHKFRQDRLAGDPALRAANPLLRYVGGAPEDVKALGRAFVDKYAAEAYDRHGVNLWYSLDLRNYLVADAARAAFEADVSPPSAERPRWHAHSVSSAYGLLGYNLGRDVLEAAGRARSTDRPGFLLVQHLGTPDMVLNLRYGGFSRAKMPAYRLDPVRGVTVQDADPRFPAVTDDPAEVLDPTFYTHEPATSPAMNELIRRFGGDGIVVSRRECLERYPMLRDWFDGDRPMLPTDPDELREWSIVMGLTGVLNAIDRGLVPAGHEIVLHGSGCYGGSDFVPAEADAEVSTVDDVAAAVWAKP</sequence>
<keyword evidence="2" id="KW-1185">Reference proteome</keyword>
<organism evidence="1 2">
    <name type="scientific">Micromonospora narathiwatensis</name>
    <dbReference type="NCBI Taxonomy" id="299146"/>
    <lineage>
        <taxon>Bacteria</taxon>
        <taxon>Bacillati</taxon>
        <taxon>Actinomycetota</taxon>
        <taxon>Actinomycetes</taxon>
        <taxon>Micromonosporales</taxon>
        <taxon>Micromonosporaceae</taxon>
        <taxon>Micromonospora</taxon>
    </lineage>
</organism>
<dbReference type="OrthoDB" id="4287124at2"/>
<dbReference type="EMBL" id="LT594324">
    <property type="protein sequence ID" value="SBT43929.1"/>
    <property type="molecule type" value="Genomic_DNA"/>
</dbReference>
<evidence type="ECO:0000313" key="1">
    <source>
        <dbReference type="EMBL" id="SBT43929.1"/>
    </source>
</evidence>
<evidence type="ECO:0000313" key="2">
    <source>
        <dbReference type="Proteomes" id="UP000198765"/>
    </source>
</evidence>
<dbReference type="Pfam" id="PF19465">
    <property type="entry name" value="DUF6002"/>
    <property type="match status" value="1"/>
</dbReference>
<dbReference type="InterPro" id="IPR046044">
    <property type="entry name" value="DUF6002"/>
</dbReference>
<gene>
    <name evidence="1" type="ORF">GA0070621_1925</name>
</gene>
<accession>A0A1A8ZJB8</accession>
<proteinExistence type="predicted"/>
<name>A0A1A8ZJB8_9ACTN</name>
<reference evidence="1 2" key="1">
    <citation type="submission" date="2016-06" db="EMBL/GenBank/DDBJ databases">
        <authorList>
            <person name="Kjaerup R.B."/>
            <person name="Dalgaard T.S."/>
            <person name="Juul-Madsen H.R."/>
        </authorList>
    </citation>
    <scope>NUCLEOTIDE SEQUENCE [LARGE SCALE GENOMIC DNA]</scope>
    <source>
        <strain evidence="1 2">DSM 45248</strain>
    </source>
</reference>
<dbReference type="AlphaFoldDB" id="A0A1A8ZJB8"/>
<dbReference type="PATRIC" id="fig|299146.4.peg.1986"/>
<protein>
    <submittedName>
        <fullName evidence="1">Uncharacterized protein</fullName>
    </submittedName>
</protein>
<dbReference type="Proteomes" id="UP000198765">
    <property type="component" value="Chromosome I"/>
</dbReference>